<evidence type="ECO:0000313" key="2">
    <source>
        <dbReference type="EMBL" id="MCT4794793.1"/>
    </source>
</evidence>
<gene>
    <name evidence="2" type="ORF">NQG31_04505</name>
</gene>
<dbReference type="RefSeq" id="WP_162174545.1">
    <property type="nucleotide sequence ID" value="NZ_JANIEK010000011.1"/>
</dbReference>
<reference evidence="2 3" key="1">
    <citation type="submission" date="2022-07" db="EMBL/GenBank/DDBJ databases">
        <title>Genomic and pangenome structural analysis of the polyextremophile Exiguobacterium.</title>
        <authorList>
            <person name="Shen L."/>
        </authorList>
    </citation>
    <scope>NUCLEOTIDE SEQUENCE [LARGE SCALE GENOMIC DNA]</scope>
    <source>
        <strain evidence="2 3">12_1</strain>
    </source>
</reference>
<dbReference type="InterPro" id="IPR032485">
    <property type="entry name" value="LRP1-like_beta_prop"/>
</dbReference>
<dbReference type="Pfam" id="PF16472">
    <property type="entry name" value="DUF5050"/>
    <property type="match status" value="1"/>
</dbReference>
<dbReference type="Gene3D" id="2.120.10.30">
    <property type="entry name" value="TolB, C-terminal domain"/>
    <property type="match status" value="1"/>
</dbReference>
<evidence type="ECO:0000313" key="3">
    <source>
        <dbReference type="Proteomes" id="UP001206821"/>
    </source>
</evidence>
<proteinExistence type="predicted"/>
<dbReference type="Proteomes" id="UP001206821">
    <property type="component" value="Unassembled WGS sequence"/>
</dbReference>
<dbReference type="InterPro" id="IPR011042">
    <property type="entry name" value="6-blade_b-propeller_TolB-like"/>
</dbReference>
<organism evidence="2 3">
    <name type="scientific">Exiguobacterium alkaliphilum</name>
    <dbReference type="NCBI Taxonomy" id="1428684"/>
    <lineage>
        <taxon>Bacteria</taxon>
        <taxon>Bacillati</taxon>
        <taxon>Bacillota</taxon>
        <taxon>Bacilli</taxon>
        <taxon>Bacillales</taxon>
        <taxon>Bacillales Family XII. Incertae Sedis</taxon>
        <taxon>Exiguobacterium</taxon>
    </lineage>
</organism>
<protein>
    <submittedName>
        <fullName evidence="2">DUF5050 domain-containing protein</fullName>
    </submittedName>
</protein>
<feature type="domain" description="Prolow-density lipoprotein receptor-related protein 1-like beta-propeller" evidence="1">
    <location>
        <begin position="62"/>
        <end position="263"/>
    </location>
</feature>
<name>A0ABT2KUZ0_9BACL</name>
<keyword evidence="3" id="KW-1185">Reference proteome</keyword>
<evidence type="ECO:0000259" key="1">
    <source>
        <dbReference type="Pfam" id="PF16472"/>
    </source>
</evidence>
<dbReference type="EMBL" id="JANIEK010000011">
    <property type="protein sequence ID" value="MCT4794793.1"/>
    <property type="molecule type" value="Genomic_DNA"/>
</dbReference>
<accession>A0ABT2KUZ0</accession>
<sequence length="328" mass="37770">MDASDVRAAESKIPHVKDVRMYGCKQEFSRPNFSIYLQDGSGNSIKKIGDALKDGCEKMLSNPDGQRLYYSSMNATNLYTIQTNGKNLRKITPSVKGYGFELLDAKKNRVFYSYAAQKGGYPLESVDASGKNRIQYTNRYYAYKVHGNSVYFSDEANTNRLYRIGIDGKGKRMITVDREIQDIDVAPGFVFYTRINPRNKNQVQLVRVSLDGQQKDVITTWKQGHQHYTIHQGMLYYLEEGTTFKSNGSPYVRYAFKRMKPDGNLTGKREIIRTIPLLAYGSETLVFKPFGMAYEKFDSEKIAEYVVVPYNPKQTTYTFEADRYNWYE</sequence>
<dbReference type="SUPFAM" id="SSF69304">
    <property type="entry name" value="Tricorn protease N-terminal domain"/>
    <property type="match status" value="1"/>
</dbReference>
<comment type="caution">
    <text evidence="2">The sequence shown here is derived from an EMBL/GenBank/DDBJ whole genome shotgun (WGS) entry which is preliminary data.</text>
</comment>